<keyword evidence="2" id="KW-1003">Cell membrane</keyword>
<name>A0ABU3D2S9_9FLAO</name>
<dbReference type="InterPro" id="IPR050833">
    <property type="entry name" value="Poly_Biosynth_Transport"/>
</dbReference>
<feature type="transmembrane region" description="Helical" evidence="6">
    <location>
        <begin position="346"/>
        <end position="365"/>
    </location>
</feature>
<evidence type="ECO:0000313" key="7">
    <source>
        <dbReference type="EMBL" id="MDT0675832.1"/>
    </source>
</evidence>
<evidence type="ECO:0000256" key="5">
    <source>
        <dbReference type="ARBA" id="ARBA00023136"/>
    </source>
</evidence>
<keyword evidence="4 6" id="KW-1133">Transmembrane helix</keyword>
<feature type="transmembrane region" description="Helical" evidence="6">
    <location>
        <begin position="306"/>
        <end position="334"/>
    </location>
</feature>
<reference evidence="7 8" key="1">
    <citation type="submission" date="2023-09" db="EMBL/GenBank/DDBJ databases">
        <authorList>
            <person name="Rey-Velasco X."/>
        </authorList>
    </citation>
    <scope>NUCLEOTIDE SEQUENCE [LARGE SCALE GENOMIC DNA]</scope>
    <source>
        <strain evidence="7 8">F117</strain>
    </source>
</reference>
<feature type="transmembrane region" description="Helical" evidence="6">
    <location>
        <begin position="274"/>
        <end position="294"/>
    </location>
</feature>
<evidence type="ECO:0000256" key="1">
    <source>
        <dbReference type="ARBA" id="ARBA00004651"/>
    </source>
</evidence>
<keyword evidence="3 6" id="KW-0812">Transmembrane</keyword>
<organism evidence="7 8">
    <name type="scientific">Autumnicola musiva</name>
    <dbReference type="NCBI Taxonomy" id="3075589"/>
    <lineage>
        <taxon>Bacteria</taxon>
        <taxon>Pseudomonadati</taxon>
        <taxon>Bacteroidota</taxon>
        <taxon>Flavobacteriia</taxon>
        <taxon>Flavobacteriales</taxon>
        <taxon>Flavobacteriaceae</taxon>
        <taxon>Autumnicola</taxon>
    </lineage>
</organism>
<evidence type="ECO:0000256" key="2">
    <source>
        <dbReference type="ARBA" id="ARBA00022475"/>
    </source>
</evidence>
<keyword evidence="5 6" id="KW-0472">Membrane</keyword>
<dbReference type="PANTHER" id="PTHR30250">
    <property type="entry name" value="PST FAMILY PREDICTED COLANIC ACID TRANSPORTER"/>
    <property type="match status" value="1"/>
</dbReference>
<feature type="transmembrane region" description="Helical" evidence="6">
    <location>
        <begin position="96"/>
        <end position="117"/>
    </location>
</feature>
<feature type="transmembrane region" description="Helical" evidence="6">
    <location>
        <begin position="190"/>
        <end position="208"/>
    </location>
</feature>
<dbReference type="Proteomes" id="UP001262582">
    <property type="component" value="Unassembled WGS sequence"/>
</dbReference>
<evidence type="ECO:0008006" key="9">
    <source>
        <dbReference type="Google" id="ProtNLM"/>
    </source>
</evidence>
<comment type="subcellular location">
    <subcellularLocation>
        <location evidence="1">Cell membrane</location>
        <topology evidence="1">Multi-pass membrane protein</topology>
    </subcellularLocation>
</comment>
<comment type="caution">
    <text evidence="7">The sequence shown here is derived from an EMBL/GenBank/DDBJ whole genome shotgun (WGS) entry which is preliminary data.</text>
</comment>
<evidence type="ECO:0000256" key="6">
    <source>
        <dbReference type="SAM" id="Phobius"/>
    </source>
</evidence>
<dbReference type="EMBL" id="JAVRHK010000002">
    <property type="protein sequence ID" value="MDT0675832.1"/>
    <property type="molecule type" value="Genomic_DNA"/>
</dbReference>
<evidence type="ECO:0000256" key="4">
    <source>
        <dbReference type="ARBA" id="ARBA00022989"/>
    </source>
</evidence>
<evidence type="ECO:0000313" key="8">
    <source>
        <dbReference type="Proteomes" id="UP001262582"/>
    </source>
</evidence>
<gene>
    <name evidence="7" type="ORF">RM539_04440</name>
</gene>
<proteinExistence type="predicted"/>
<feature type="transmembrane region" description="Helical" evidence="6">
    <location>
        <begin position="167"/>
        <end position="184"/>
    </location>
</feature>
<feature type="transmembrane region" description="Helical" evidence="6">
    <location>
        <begin position="386"/>
        <end position="407"/>
    </location>
</feature>
<protein>
    <recommendedName>
        <fullName evidence="9">Polysaccharide biosynthesis protein</fullName>
    </recommendedName>
</protein>
<feature type="transmembrane region" description="Helical" evidence="6">
    <location>
        <begin position="129"/>
        <end position="155"/>
    </location>
</feature>
<evidence type="ECO:0000256" key="3">
    <source>
        <dbReference type="ARBA" id="ARBA00022692"/>
    </source>
</evidence>
<sequence length="428" mass="47032">MRIALEQISPYFTKAALKPIGQVLGSQMIGKALGFAISILLVRELSKEDYAIYTVLLTIQGMLLPLSNSAIFIGFKKIGGEIWNDTLKMSSLIKTANHIAPLIIGLAFLLVGGYAAYILFEQDLELSRIIWFLLCLLFIVIPEVQTAFLRTAMLLQKEIAPVQISELVGHVVRFVGIVGVLLFLNLDYVIAVIFLITSLSAWLSYAYVKRKGDQLGLGETSQIDPDYKSVLVHYIRLNWHNSAFFAFKGQISIFLLGIFGTTESLAEIGALARFSLIFTVISALFRSIYAPAFARTNNGSRLKKMFIAAVLASLVICGIVILAVVLFPQLFLWILGSGYEDLSFELFLMIIGGSIGFLIGIIHNVNLNKGWIKFTPMLEIPTDVGGILLGIFLFDITTLSGVLYMGILSGGINLLLYISNSVAGLREA</sequence>
<dbReference type="RefSeq" id="WP_311502226.1">
    <property type="nucleotide sequence ID" value="NZ_JAVRHK010000002.1"/>
</dbReference>
<feature type="transmembrane region" description="Helical" evidence="6">
    <location>
        <begin position="243"/>
        <end position="262"/>
    </location>
</feature>
<keyword evidence="8" id="KW-1185">Reference proteome</keyword>
<accession>A0ABU3D2S9</accession>
<feature type="transmembrane region" description="Helical" evidence="6">
    <location>
        <begin position="50"/>
        <end position="75"/>
    </location>
</feature>
<dbReference type="PANTHER" id="PTHR30250:SF11">
    <property type="entry name" value="O-ANTIGEN TRANSPORTER-RELATED"/>
    <property type="match status" value="1"/>
</dbReference>